<name>A0AAD3DXN0_9CHLO</name>
<dbReference type="AlphaFoldDB" id="A0AAD3DXN0"/>
<evidence type="ECO:0000313" key="2">
    <source>
        <dbReference type="EMBL" id="GFR48503.1"/>
    </source>
</evidence>
<accession>A0AAD3DXN0</accession>
<organism evidence="2 3">
    <name type="scientific">Astrephomene gubernaculifera</name>
    <dbReference type="NCBI Taxonomy" id="47775"/>
    <lineage>
        <taxon>Eukaryota</taxon>
        <taxon>Viridiplantae</taxon>
        <taxon>Chlorophyta</taxon>
        <taxon>core chlorophytes</taxon>
        <taxon>Chlorophyceae</taxon>
        <taxon>CS clade</taxon>
        <taxon>Chlamydomonadales</taxon>
        <taxon>Astrephomenaceae</taxon>
        <taxon>Astrephomene</taxon>
    </lineage>
</organism>
<feature type="region of interest" description="Disordered" evidence="1">
    <location>
        <begin position="90"/>
        <end position="162"/>
    </location>
</feature>
<dbReference type="Proteomes" id="UP001054857">
    <property type="component" value="Unassembled WGS sequence"/>
</dbReference>
<feature type="region of interest" description="Disordered" evidence="1">
    <location>
        <begin position="204"/>
        <end position="251"/>
    </location>
</feature>
<dbReference type="EMBL" id="BMAR01000024">
    <property type="protein sequence ID" value="GFR48503.1"/>
    <property type="molecule type" value="Genomic_DNA"/>
</dbReference>
<comment type="caution">
    <text evidence="2">The sequence shown here is derived from an EMBL/GenBank/DDBJ whole genome shotgun (WGS) entry which is preliminary data.</text>
</comment>
<proteinExistence type="predicted"/>
<feature type="compositionally biased region" description="Low complexity" evidence="1">
    <location>
        <begin position="145"/>
        <end position="160"/>
    </location>
</feature>
<feature type="non-terminal residue" evidence="2">
    <location>
        <position position="1"/>
    </location>
</feature>
<keyword evidence="3" id="KW-1185">Reference proteome</keyword>
<reference evidence="2 3" key="1">
    <citation type="journal article" date="2021" name="Sci. Rep.">
        <title>Genome sequencing of the multicellular alga Astrephomene provides insights into convergent evolution of germ-soma differentiation.</title>
        <authorList>
            <person name="Yamashita S."/>
            <person name="Yamamoto K."/>
            <person name="Matsuzaki R."/>
            <person name="Suzuki S."/>
            <person name="Yamaguchi H."/>
            <person name="Hirooka S."/>
            <person name="Minakuchi Y."/>
            <person name="Miyagishima S."/>
            <person name="Kawachi M."/>
            <person name="Toyoda A."/>
            <person name="Nozaki H."/>
        </authorList>
    </citation>
    <scope>NUCLEOTIDE SEQUENCE [LARGE SCALE GENOMIC DNA]</scope>
    <source>
        <strain evidence="2 3">NIES-4017</strain>
    </source>
</reference>
<feature type="compositionally biased region" description="Low complexity" evidence="1">
    <location>
        <begin position="90"/>
        <end position="133"/>
    </location>
</feature>
<evidence type="ECO:0000256" key="1">
    <source>
        <dbReference type="SAM" id="MobiDB-lite"/>
    </source>
</evidence>
<sequence>NCFVMALKSTNPSLMVPAGVASRAHTLTPGVRYNVRPDDVLRFGRLSCRVRCGPQEGAAQEAAAAAVAVPRLTGGGGVYLGYPHQQGVQQQGQEYQEQWRQQQQQQQQDGHPSPQQQQLLLMQQGGQPPQAGLTWEQQPRPPQGWPQQQQQLPYQQGQQGHVSGQIADGMGYVLGGLPPLSAGHVGGAAAAGSCLARPLVPPTQEVFGLPSPQQDPAPNSASNPPPSSSGLQTRPPQQHSSPPPQQQQHVQLVFLSPQGAVVGLAHAQGQAAVPPGSGGSM</sequence>
<feature type="non-terminal residue" evidence="2">
    <location>
        <position position="281"/>
    </location>
</feature>
<evidence type="ECO:0000313" key="3">
    <source>
        <dbReference type="Proteomes" id="UP001054857"/>
    </source>
</evidence>
<gene>
    <name evidence="2" type="ORF">Agub_g10169</name>
</gene>
<protein>
    <submittedName>
        <fullName evidence="2">Uncharacterized protein</fullName>
    </submittedName>
</protein>